<proteinExistence type="predicted"/>
<name>A0A6J6Z9G2_9ZZZZ</name>
<protein>
    <submittedName>
        <fullName evidence="1">Unannotated protein</fullName>
    </submittedName>
</protein>
<gene>
    <name evidence="1" type="ORF">UFOPK3037_01747</name>
</gene>
<accession>A0A6J6Z9G2</accession>
<sequence length="559" mass="58351">MSIKNKFATAVATASLLAGLFGSAFVPSALAGVVVTPDAVVPKYTTLTAGGDVHRTTSTSKVFGFQTNDSNGDDGESNTAWIEIELFSDGAAGEGDEAFDLHAVNNTSVVVTATSSNSAVQVGFAYDSTDDSDPASVACSAGTMDFATAAALKDTDATNGASTLVDAAYRLCLRAKYDDTAATSTITVTVGSVVATTFTVTVVGPVVSIAASITDGYKNVAEDNDYLDEWLTVIFKDAAGIQINGDEKTVSNENVGLADWTDQVDNQQDDQISALGETYGDTIGLGTAYVGYDLDSYTCVADSGEDDGDATHSYALKFEDNDTGDIVSNAVTILCTLNSEGARITAVTPEVTSATGNPNGDGGYTYEETASGSDDYLMLVVTVVDANGTPLGDGAYSVDFDWSIEGDSDLNFDDYNDETAVGGEIELGDLTPDTTRFGRFTYTLTANDSDLAITYAGDDAVAKSFTKTFTALNGSTAAVITKVRNAAKTTAVFTADMGEDAAFDVVSFTVELKNGTVVVYDRRANANGVAKLTLSKRNTTIFVYGSYLADTNVMKCVFR</sequence>
<dbReference type="AlphaFoldDB" id="A0A6J6Z9G2"/>
<organism evidence="1">
    <name type="scientific">freshwater metagenome</name>
    <dbReference type="NCBI Taxonomy" id="449393"/>
    <lineage>
        <taxon>unclassified sequences</taxon>
        <taxon>metagenomes</taxon>
        <taxon>ecological metagenomes</taxon>
    </lineage>
</organism>
<evidence type="ECO:0000313" key="1">
    <source>
        <dbReference type="EMBL" id="CAB4817043.1"/>
    </source>
</evidence>
<dbReference type="EMBL" id="CAFAAO010000048">
    <property type="protein sequence ID" value="CAB4817043.1"/>
    <property type="molecule type" value="Genomic_DNA"/>
</dbReference>
<reference evidence="1" key="1">
    <citation type="submission" date="2020-05" db="EMBL/GenBank/DDBJ databases">
        <authorList>
            <person name="Chiriac C."/>
            <person name="Salcher M."/>
            <person name="Ghai R."/>
            <person name="Kavagutti S V."/>
        </authorList>
    </citation>
    <scope>NUCLEOTIDE SEQUENCE</scope>
</reference>